<comment type="caution">
    <text evidence="1">The sequence shown here is derived from an EMBL/GenBank/DDBJ whole genome shotgun (WGS) entry which is preliminary data.</text>
</comment>
<dbReference type="EMBL" id="VSSQ01001158">
    <property type="protein sequence ID" value="MPM05716.1"/>
    <property type="molecule type" value="Genomic_DNA"/>
</dbReference>
<proteinExistence type="predicted"/>
<dbReference type="AlphaFoldDB" id="A0A644WP95"/>
<evidence type="ECO:0000313" key="1">
    <source>
        <dbReference type="EMBL" id="MPM05716.1"/>
    </source>
</evidence>
<gene>
    <name evidence="1" type="ORF">SDC9_52007</name>
</gene>
<organism evidence="1">
    <name type="scientific">bioreactor metagenome</name>
    <dbReference type="NCBI Taxonomy" id="1076179"/>
    <lineage>
        <taxon>unclassified sequences</taxon>
        <taxon>metagenomes</taxon>
        <taxon>ecological metagenomes</taxon>
    </lineage>
</organism>
<accession>A0A644WP95</accession>
<protein>
    <submittedName>
        <fullName evidence="1">Uncharacterized protein</fullName>
    </submittedName>
</protein>
<name>A0A644WP95_9ZZZZ</name>
<sequence>MAKKGVTGTVAAELANIRKSIEEVEKLRISAVKRGREEDVLRLEEASAALIKKEREVVKRVGEEAASKIKSDGKSLKVLSEKLKARVKRMGRLPKRLDTISKIILKISDLINL</sequence>
<reference evidence="1" key="1">
    <citation type="submission" date="2019-08" db="EMBL/GenBank/DDBJ databases">
        <authorList>
            <person name="Kucharzyk K."/>
            <person name="Murdoch R.W."/>
            <person name="Higgins S."/>
            <person name="Loffler F."/>
        </authorList>
    </citation>
    <scope>NUCLEOTIDE SEQUENCE</scope>
</reference>